<comment type="caution">
    <text evidence="2">The sequence shown here is derived from an EMBL/GenBank/DDBJ whole genome shotgun (WGS) entry which is preliminary data.</text>
</comment>
<keyword evidence="3" id="KW-1185">Reference proteome</keyword>
<dbReference type="Proteomes" id="UP000677611">
    <property type="component" value="Unassembled WGS sequence"/>
</dbReference>
<name>A0ABS3P1F9_9BACI</name>
<evidence type="ECO:0000256" key="1">
    <source>
        <dbReference type="SAM" id="Phobius"/>
    </source>
</evidence>
<organism evidence="2 3">
    <name type="scientific">Bacillus arachidis</name>
    <dbReference type="NCBI Taxonomy" id="2819290"/>
    <lineage>
        <taxon>Bacteria</taxon>
        <taxon>Bacillati</taxon>
        <taxon>Bacillota</taxon>
        <taxon>Bacilli</taxon>
        <taxon>Bacillales</taxon>
        <taxon>Bacillaceae</taxon>
        <taxon>Bacillus</taxon>
    </lineage>
</organism>
<sequence length="78" mass="9016">MFDIIWHRAVMLWGIVTYSAGSSISLGYYIIVTITIWGMSQLYTRSLIVMPLYFLILVIVMTVVSRMFIYNSKVIESV</sequence>
<proteinExistence type="predicted"/>
<keyword evidence="1" id="KW-0812">Transmembrane</keyword>
<dbReference type="EMBL" id="JAGDQJ010000020">
    <property type="protein sequence ID" value="MBO1627042.1"/>
    <property type="molecule type" value="Genomic_DNA"/>
</dbReference>
<keyword evidence="1" id="KW-0472">Membrane</keyword>
<accession>A0ABS3P1F9</accession>
<feature type="transmembrane region" description="Helical" evidence="1">
    <location>
        <begin position="48"/>
        <end position="69"/>
    </location>
</feature>
<reference evidence="2 3" key="1">
    <citation type="submission" date="2021-03" db="EMBL/GenBank/DDBJ databases">
        <title>Identification of novel Bacillus strains.</title>
        <authorList>
            <person name="Xiao Z."/>
            <person name="Li Y."/>
            <person name="Shen J."/>
        </authorList>
    </citation>
    <scope>NUCLEOTIDE SEQUENCE [LARGE SCALE GENOMIC DNA]</scope>
    <source>
        <strain evidence="2 3">SY8</strain>
    </source>
</reference>
<evidence type="ECO:0000313" key="2">
    <source>
        <dbReference type="EMBL" id="MBO1627042.1"/>
    </source>
</evidence>
<protein>
    <submittedName>
        <fullName evidence="2">Uncharacterized protein</fullName>
    </submittedName>
</protein>
<evidence type="ECO:0000313" key="3">
    <source>
        <dbReference type="Proteomes" id="UP000677611"/>
    </source>
</evidence>
<keyword evidence="1" id="KW-1133">Transmembrane helix</keyword>
<feature type="transmembrane region" description="Helical" evidence="1">
    <location>
        <begin position="12"/>
        <end position="36"/>
    </location>
</feature>
<gene>
    <name evidence="2" type="ORF">J4P90_17740</name>
</gene>